<evidence type="ECO:0000256" key="7">
    <source>
        <dbReference type="ARBA" id="ARBA00023002"/>
    </source>
</evidence>
<dbReference type="CDD" id="cd00537">
    <property type="entry name" value="MTHFR"/>
    <property type="match status" value="1"/>
</dbReference>
<dbReference type="PANTHER" id="PTHR11103">
    <property type="entry name" value="SLR1189 PROTEIN"/>
    <property type="match status" value="1"/>
</dbReference>
<evidence type="ECO:0000256" key="4">
    <source>
        <dbReference type="ARBA" id="ARBA00022630"/>
    </source>
</evidence>
<reference evidence="10" key="1">
    <citation type="submission" date="2020-08" db="EMBL/GenBank/DDBJ databases">
        <title>Genome public.</title>
        <authorList>
            <person name="Liu C."/>
            <person name="Sun Q."/>
        </authorList>
    </citation>
    <scope>NUCLEOTIDE SEQUENCE</scope>
    <source>
        <strain evidence="10">BX1005</strain>
    </source>
</reference>
<keyword evidence="8" id="KW-0479">Metal-binding</keyword>
<dbReference type="EC" id="2.1.1.10" evidence="10"/>
<dbReference type="Proteomes" id="UP000606720">
    <property type="component" value="Unassembled WGS sequence"/>
</dbReference>
<name>A0A923LPR4_9FIRM</name>
<dbReference type="InterPro" id="IPR029041">
    <property type="entry name" value="FAD-linked_oxidoreductase-like"/>
</dbReference>
<keyword evidence="3 8" id="KW-0489">Methyltransferase</keyword>
<evidence type="ECO:0000256" key="3">
    <source>
        <dbReference type="ARBA" id="ARBA00022603"/>
    </source>
</evidence>
<dbReference type="NCBIfam" id="NF006396">
    <property type="entry name" value="PRK08645.1"/>
    <property type="match status" value="1"/>
</dbReference>
<dbReference type="PROSITE" id="PS50970">
    <property type="entry name" value="HCY"/>
    <property type="match status" value="1"/>
</dbReference>
<evidence type="ECO:0000256" key="1">
    <source>
        <dbReference type="ARBA" id="ARBA00001974"/>
    </source>
</evidence>
<dbReference type="PANTHER" id="PTHR11103:SF18">
    <property type="entry name" value="SLR1189 PROTEIN"/>
    <property type="match status" value="1"/>
</dbReference>
<feature type="binding site" evidence="8">
    <location>
        <position position="268"/>
    </location>
    <ligand>
        <name>Zn(2+)</name>
        <dbReference type="ChEBI" id="CHEBI:29105"/>
    </ligand>
</feature>
<dbReference type="Gene3D" id="3.20.20.220">
    <property type="match status" value="1"/>
</dbReference>
<protein>
    <submittedName>
        <fullName evidence="10">Bifunctional homocysteine S-methyltransferase/methylenetetrahydrofolate reductase</fullName>
        <ecNumber evidence="10">1.5.1.20</ecNumber>
        <ecNumber evidence="10">2.1.1.10</ecNumber>
    </submittedName>
</protein>
<dbReference type="SUPFAM" id="SSF51730">
    <property type="entry name" value="FAD-linked oxidoreductase"/>
    <property type="match status" value="1"/>
</dbReference>
<proteinExistence type="predicted"/>
<organism evidence="10 11">
    <name type="scientific">Roseburia zhanii</name>
    <dbReference type="NCBI Taxonomy" id="2763064"/>
    <lineage>
        <taxon>Bacteria</taxon>
        <taxon>Bacillati</taxon>
        <taxon>Bacillota</taxon>
        <taxon>Clostridia</taxon>
        <taxon>Lachnospirales</taxon>
        <taxon>Lachnospiraceae</taxon>
        <taxon>Roseburia</taxon>
    </lineage>
</organism>
<keyword evidence="8" id="KW-0862">Zinc</keyword>
<feature type="binding site" evidence="8">
    <location>
        <position position="202"/>
    </location>
    <ligand>
        <name>Zn(2+)</name>
        <dbReference type="ChEBI" id="CHEBI:29105"/>
    </ligand>
</feature>
<feature type="domain" description="Hcy-binding" evidence="9">
    <location>
        <begin position="1"/>
        <end position="282"/>
    </location>
</feature>
<evidence type="ECO:0000256" key="6">
    <source>
        <dbReference type="ARBA" id="ARBA00022827"/>
    </source>
</evidence>
<dbReference type="Gene3D" id="3.20.20.330">
    <property type="entry name" value="Homocysteine-binding-like domain"/>
    <property type="match status" value="1"/>
</dbReference>
<dbReference type="InterPro" id="IPR036589">
    <property type="entry name" value="HCY_dom_sf"/>
</dbReference>
<dbReference type="InterPro" id="IPR003726">
    <property type="entry name" value="HCY_dom"/>
</dbReference>
<comment type="caution">
    <text evidence="10">The sequence shown here is derived from an EMBL/GenBank/DDBJ whole genome shotgun (WGS) entry which is preliminary data.</text>
</comment>
<keyword evidence="7 10" id="KW-0560">Oxidoreductase</keyword>
<dbReference type="Pfam" id="PF02219">
    <property type="entry name" value="MTHFR"/>
    <property type="match status" value="1"/>
</dbReference>
<dbReference type="RefSeq" id="WP_186867461.1">
    <property type="nucleotide sequence ID" value="NZ_JACOPH010000011.1"/>
</dbReference>
<keyword evidence="6" id="KW-0274">FAD</keyword>
<evidence type="ECO:0000313" key="11">
    <source>
        <dbReference type="Proteomes" id="UP000606720"/>
    </source>
</evidence>
<dbReference type="GO" id="GO:0006555">
    <property type="term" value="P:methionine metabolic process"/>
    <property type="evidence" value="ECO:0007669"/>
    <property type="project" value="InterPro"/>
</dbReference>
<accession>A0A923LPR4</accession>
<comment type="cofactor">
    <cofactor evidence="8">
        <name>Zn(2+)</name>
        <dbReference type="ChEBI" id="CHEBI:29105"/>
    </cofactor>
</comment>
<dbReference type="GO" id="GO:0004489">
    <property type="term" value="F:methylenetetrahydrofolate reductase [NAD(P)H] activity"/>
    <property type="evidence" value="ECO:0007669"/>
    <property type="project" value="UniProtKB-EC"/>
</dbReference>
<dbReference type="GO" id="GO:0032259">
    <property type="term" value="P:methylation"/>
    <property type="evidence" value="ECO:0007669"/>
    <property type="project" value="UniProtKB-KW"/>
</dbReference>
<comment type="pathway">
    <text evidence="2">One-carbon metabolism; tetrahydrofolate interconversion.</text>
</comment>
<dbReference type="AlphaFoldDB" id="A0A923LPR4"/>
<feature type="binding site" evidence="8">
    <location>
        <position position="267"/>
    </location>
    <ligand>
        <name>Zn(2+)</name>
        <dbReference type="ChEBI" id="CHEBI:29105"/>
    </ligand>
</feature>
<evidence type="ECO:0000259" key="9">
    <source>
        <dbReference type="PROSITE" id="PS50970"/>
    </source>
</evidence>
<dbReference type="SUPFAM" id="SSF82282">
    <property type="entry name" value="Homocysteine S-methyltransferase"/>
    <property type="match status" value="1"/>
</dbReference>
<keyword evidence="5 8" id="KW-0808">Transferase</keyword>
<keyword evidence="4" id="KW-0285">Flavoprotein</keyword>
<evidence type="ECO:0000313" key="10">
    <source>
        <dbReference type="EMBL" id="MBC5714869.1"/>
    </source>
</evidence>
<sequence>MHVREQLKQGRILTDGAMGTYFETKYPGEEQMAEACNISAPDKIKQIHLEYLQSGAQLIRTNTFAANTMFFEDIDMVKKLIQAGYQIAEEAVAESGGTAFIAADIGPIYDPQFLGKEEVLKEYYTICDTFLDCGAEIFVLETQSEFTYVEEVTKYLKQKKDVFVIVQFSVDKNGYTRTGLGMERIIEKAAAMDTIDAYGFNCGIGAAHLSRLLSNLVFPNDKFVTALPNAGYPVELRGKIIYGDNQDYFVEMMEQIADLGIEILGGCCGTTPQYIKGLKQAVKPHAYVKKKIGTNASEEGGRKLLPIEAKLKKKEKLYIVELDPPFDTNITKVMQGAETIKEAGADLITLADSPMARTRMDAGKLAAKVQRETGIPVMPHICCRDKNVIAMRSGMLGDYVNDLRYFLVVTGDPVGRDDKGVVTPVFDFNSIRFMEYLTGMNQDVFAKEPVVYAGALNYHGVNKDAICKRVQLKMEKGCSMFLTQPVYSKEDMERIAYIKEKTGAKIMCGIMPLVSYKNAMFMANEMPGIRIPEDIIGRYQPEMTREEAEETGIALAVEIADQMKEIADGYYFMTPFNRAGMIAEIIKKVKRF</sequence>
<dbReference type="EC" id="1.5.1.20" evidence="10"/>
<gene>
    <name evidence="10" type="ORF">H8S17_11775</name>
</gene>
<evidence type="ECO:0000256" key="2">
    <source>
        <dbReference type="ARBA" id="ARBA00004777"/>
    </source>
</evidence>
<evidence type="ECO:0000256" key="8">
    <source>
        <dbReference type="PROSITE-ProRule" id="PRU00333"/>
    </source>
</evidence>
<evidence type="ECO:0000256" key="5">
    <source>
        <dbReference type="ARBA" id="ARBA00022679"/>
    </source>
</evidence>
<comment type="cofactor">
    <cofactor evidence="1">
        <name>FAD</name>
        <dbReference type="ChEBI" id="CHEBI:57692"/>
    </cofactor>
</comment>
<dbReference type="Pfam" id="PF02574">
    <property type="entry name" value="S-methyl_trans"/>
    <property type="match status" value="1"/>
</dbReference>
<keyword evidence="11" id="KW-1185">Reference proteome</keyword>
<dbReference type="InterPro" id="IPR003171">
    <property type="entry name" value="Mehydrof_redctse-like"/>
</dbReference>
<dbReference type="GO" id="GO:0008168">
    <property type="term" value="F:methyltransferase activity"/>
    <property type="evidence" value="ECO:0007669"/>
    <property type="project" value="UniProtKB-UniRule"/>
</dbReference>
<dbReference type="GO" id="GO:0046872">
    <property type="term" value="F:metal ion binding"/>
    <property type="evidence" value="ECO:0007669"/>
    <property type="project" value="UniProtKB-KW"/>
</dbReference>
<dbReference type="EMBL" id="JACOPH010000011">
    <property type="protein sequence ID" value="MBC5714869.1"/>
    <property type="molecule type" value="Genomic_DNA"/>
</dbReference>